<dbReference type="GO" id="GO:0003723">
    <property type="term" value="F:RNA binding"/>
    <property type="evidence" value="ECO:0007669"/>
    <property type="project" value="TreeGrafter"/>
</dbReference>
<gene>
    <name evidence="5" type="ORF">M513_01922</name>
</gene>
<dbReference type="GO" id="GO:0005685">
    <property type="term" value="C:U1 snRNP"/>
    <property type="evidence" value="ECO:0007669"/>
    <property type="project" value="TreeGrafter"/>
</dbReference>
<keyword evidence="2" id="KW-0508">mRNA splicing</keyword>
<dbReference type="GO" id="GO:0071013">
    <property type="term" value="C:catalytic step 2 spliceosome"/>
    <property type="evidence" value="ECO:0007669"/>
    <property type="project" value="TreeGrafter"/>
</dbReference>
<dbReference type="GO" id="GO:0000398">
    <property type="term" value="P:mRNA splicing, via spliceosome"/>
    <property type="evidence" value="ECO:0007669"/>
    <property type="project" value="InterPro"/>
</dbReference>
<keyword evidence="6" id="KW-1185">Reference proteome</keyword>
<dbReference type="InterPro" id="IPR010920">
    <property type="entry name" value="LSM_dom_sf"/>
</dbReference>
<dbReference type="EMBL" id="KL363190">
    <property type="protein sequence ID" value="KFD57037.1"/>
    <property type="molecule type" value="Genomic_DNA"/>
</dbReference>
<organism evidence="5 6">
    <name type="scientific">Trichuris suis</name>
    <name type="common">pig whipworm</name>
    <dbReference type="NCBI Taxonomy" id="68888"/>
    <lineage>
        <taxon>Eukaryota</taxon>
        <taxon>Metazoa</taxon>
        <taxon>Ecdysozoa</taxon>
        <taxon>Nematoda</taxon>
        <taxon>Enoplea</taxon>
        <taxon>Dorylaimia</taxon>
        <taxon>Trichinellida</taxon>
        <taxon>Trichuridae</taxon>
        <taxon>Trichuris</taxon>
    </lineage>
</organism>
<keyword evidence="1" id="KW-0747">Spliceosome</keyword>
<evidence type="ECO:0000259" key="4">
    <source>
        <dbReference type="Pfam" id="PF01423"/>
    </source>
</evidence>
<dbReference type="AlphaFoldDB" id="A0A085MIJ1"/>
<dbReference type="PANTHER" id="PTHR11021">
    <property type="entry name" value="SMALL NUCLEAR RIBONUCLEOPROTEIN F SNRNP-F"/>
    <property type="match status" value="1"/>
</dbReference>
<keyword evidence="3" id="KW-0687">Ribonucleoprotein</keyword>
<reference evidence="5 6" key="1">
    <citation type="journal article" date="2014" name="Nat. Genet.">
        <title>Genome and transcriptome of the porcine whipworm Trichuris suis.</title>
        <authorList>
            <person name="Jex A.R."/>
            <person name="Nejsum P."/>
            <person name="Schwarz E.M."/>
            <person name="Hu L."/>
            <person name="Young N.D."/>
            <person name="Hall R.S."/>
            <person name="Korhonen P.K."/>
            <person name="Liao S."/>
            <person name="Thamsborg S."/>
            <person name="Xia J."/>
            <person name="Xu P."/>
            <person name="Wang S."/>
            <person name="Scheerlinck J.P."/>
            <person name="Hofmann A."/>
            <person name="Sternberg P.W."/>
            <person name="Wang J."/>
            <person name="Gasser R.B."/>
        </authorList>
    </citation>
    <scope>NUCLEOTIDE SEQUENCE [LARGE SCALE GENOMIC DNA]</scope>
    <source>
        <strain evidence="5">DCEP-RM93M</strain>
    </source>
</reference>
<evidence type="ECO:0000313" key="5">
    <source>
        <dbReference type="EMBL" id="KFD57037.1"/>
    </source>
</evidence>
<evidence type="ECO:0000313" key="6">
    <source>
        <dbReference type="Proteomes" id="UP000030764"/>
    </source>
</evidence>
<name>A0A085MIJ1_9BILA</name>
<dbReference type="Proteomes" id="UP000030764">
    <property type="component" value="Unassembled WGS sequence"/>
</dbReference>
<sequence length="221" mass="24593">MEYKGYLLSTDNYMNLQLAHTEEYINGQLAGNLGETFIRLFSIFGQGMSCDLVPNSKLDANDVCTIPGYISYGSPASLRIVKDDHLANKVSLSPVPSLLSLRIVETPPEIRMRYKDAAKFLIWPTHQLNQVQTSSQQDARWGYTGGKIQKSSTFMGTPNSAFKTPTMATNVSRPSFRLGSFRVTPRRPLPTIPSSAPAKPTLESKTPAVFITFYLFFGDLR</sequence>
<dbReference type="Gene3D" id="2.30.30.100">
    <property type="match status" value="1"/>
</dbReference>
<feature type="domain" description="Sm" evidence="4">
    <location>
        <begin position="2"/>
        <end position="39"/>
    </location>
</feature>
<evidence type="ECO:0000256" key="1">
    <source>
        <dbReference type="ARBA" id="ARBA00022728"/>
    </source>
</evidence>
<dbReference type="GO" id="GO:0034715">
    <property type="term" value="C:pICln-Sm protein complex"/>
    <property type="evidence" value="ECO:0007669"/>
    <property type="project" value="TreeGrafter"/>
</dbReference>
<dbReference type="PANTHER" id="PTHR11021:SF0">
    <property type="entry name" value="SMALL NUCLEAR RIBONUCLEOPROTEIN F"/>
    <property type="match status" value="1"/>
</dbReference>
<dbReference type="InterPro" id="IPR001163">
    <property type="entry name" value="Sm_dom_euk/arc"/>
</dbReference>
<evidence type="ECO:0000256" key="3">
    <source>
        <dbReference type="ARBA" id="ARBA00023274"/>
    </source>
</evidence>
<accession>A0A085MIJ1</accession>
<evidence type="ECO:0000256" key="2">
    <source>
        <dbReference type="ARBA" id="ARBA00023187"/>
    </source>
</evidence>
<keyword evidence="1" id="KW-0507">mRNA processing</keyword>
<protein>
    <recommendedName>
        <fullName evidence="4">Sm domain-containing protein</fullName>
    </recommendedName>
</protein>
<dbReference type="InterPro" id="IPR016487">
    <property type="entry name" value="Lsm6/sSmF"/>
</dbReference>
<dbReference type="SUPFAM" id="SSF50182">
    <property type="entry name" value="Sm-like ribonucleoproteins"/>
    <property type="match status" value="1"/>
</dbReference>
<dbReference type="Pfam" id="PF01423">
    <property type="entry name" value="LSM"/>
    <property type="match status" value="1"/>
</dbReference>
<proteinExistence type="predicted"/>